<organism evidence="1 2">
    <name type="scientific">Acinetobacter puyangensis</name>
    <dbReference type="NCBI Taxonomy" id="1096779"/>
    <lineage>
        <taxon>Bacteria</taxon>
        <taxon>Pseudomonadati</taxon>
        <taxon>Pseudomonadota</taxon>
        <taxon>Gammaproteobacteria</taxon>
        <taxon>Moraxellales</taxon>
        <taxon>Moraxellaceae</taxon>
        <taxon>Acinetobacter</taxon>
    </lineage>
</organism>
<evidence type="ECO:0008006" key="3">
    <source>
        <dbReference type="Google" id="ProtNLM"/>
    </source>
</evidence>
<keyword evidence="2" id="KW-1185">Reference proteome</keyword>
<reference evidence="2" key="1">
    <citation type="submission" date="2016-09" db="EMBL/GenBank/DDBJ databases">
        <authorList>
            <person name="Varghese N."/>
            <person name="Submissions S."/>
        </authorList>
    </citation>
    <scope>NUCLEOTIDE SEQUENCE [LARGE SCALE GENOMIC DNA]</scope>
    <source>
        <strain evidence="2">ANC 4466</strain>
    </source>
</reference>
<dbReference type="Proteomes" id="UP000219042">
    <property type="component" value="Unassembled WGS sequence"/>
</dbReference>
<gene>
    <name evidence="1" type="ORF">SAMN05421731_101713</name>
</gene>
<proteinExistence type="predicted"/>
<dbReference type="AlphaFoldDB" id="A0A240E566"/>
<evidence type="ECO:0000313" key="2">
    <source>
        <dbReference type="Proteomes" id="UP000219042"/>
    </source>
</evidence>
<dbReference type="OrthoDB" id="464995at2"/>
<name>A0A240E566_9GAMM</name>
<dbReference type="EMBL" id="OANT01000001">
    <property type="protein sequence ID" value="SNX43671.1"/>
    <property type="molecule type" value="Genomic_DNA"/>
</dbReference>
<dbReference type="RefSeq" id="WP_097077933.1">
    <property type="nucleotide sequence ID" value="NZ_BAABHT010000020.1"/>
</dbReference>
<evidence type="ECO:0000313" key="1">
    <source>
        <dbReference type="EMBL" id="SNX43671.1"/>
    </source>
</evidence>
<accession>A0A240E566</accession>
<protein>
    <recommendedName>
        <fullName evidence="3">DUF2281 domain-containing protein</fullName>
    </recommendedName>
</protein>
<sequence>MNAILEQRIVQLLHQLDDHELYKVLSYVEAHISISEPRAESPFGLFKGQFEITGDIISPSIPESEWEACQ</sequence>